<evidence type="ECO:0000313" key="3">
    <source>
        <dbReference type="Proteomes" id="UP000218231"/>
    </source>
</evidence>
<evidence type="ECO:0000313" key="2">
    <source>
        <dbReference type="EMBL" id="PAV66840.1"/>
    </source>
</evidence>
<evidence type="ECO:0000256" key="1">
    <source>
        <dbReference type="SAM" id="MobiDB-lite"/>
    </source>
</evidence>
<dbReference type="AlphaFoldDB" id="A0A2A2JYZ8"/>
<dbReference type="EMBL" id="LIAE01010028">
    <property type="protein sequence ID" value="PAV66840.1"/>
    <property type="molecule type" value="Genomic_DNA"/>
</dbReference>
<feature type="region of interest" description="Disordered" evidence="1">
    <location>
        <begin position="1"/>
        <end position="27"/>
    </location>
</feature>
<protein>
    <submittedName>
        <fullName evidence="2">Uncharacterized protein</fullName>
    </submittedName>
</protein>
<sequence>MTAVIGSTPAVSTSPNCSIQPSRLLSSGARRPASSSVIAMRASAATFFTVAVSTDMPMRLHQARAAAQQLRRLQCIRPPALRQAQGERVTGILSLCGDILLYRPRTGAPAVDPQLLQPQRHLFTDLLLGCVALFGRHRLQIVLGDLHLLHHLPPHALGRRHLPFLAEGLQRRVELGAGRHGRRRCERPGARRPIALRVEPLQREPCRLQIDRVTVHPRLCIRDPIVQRRQPVGRRAGRRAAVARIDRGGQLRHGVGARRSAQHEMAGHDPQFPRTHCGKVVAPLGQALCRADGPRALGITRFDVGPAVSTGPIVEVEGRHRRGCTGTRIISGGRRGLHRERRFEPGLTSAHGRHGNRTICPGHRGDHHGLLPFCAAAVPTIGKYRMTVSDRNPDCLTPHCPAAPHRAEHAH</sequence>
<name>A0A2A2JYZ8_9BILA</name>
<organism evidence="2 3">
    <name type="scientific">Diploscapter pachys</name>
    <dbReference type="NCBI Taxonomy" id="2018661"/>
    <lineage>
        <taxon>Eukaryota</taxon>
        <taxon>Metazoa</taxon>
        <taxon>Ecdysozoa</taxon>
        <taxon>Nematoda</taxon>
        <taxon>Chromadorea</taxon>
        <taxon>Rhabditida</taxon>
        <taxon>Rhabditina</taxon>
        <taxon>Rhabditomorpha</taxon>
        <taxon>Rhabditoidea</taxon>
        <taxon>Rhabditidae</taxon>
        <taxon>Diploscapter</taxon>
    </lineage>
</organism>
<reference evidence="2 3" key="1">
    <citation type="journal article" date="2017" name="Curr. Biol.">
        <title>Genome architecture and evolution of a unichromosomal asexual nematode.</title>
        <authorList>
            <person name="Fradin H."/>
            <person name="Zegar C."/>
            <person name="Gutwein M."/>
            <person name="Lucas J."/>
            <person name="Kovtun M."/>
            <person name="Corcoran D."/>
            <person name="Baugh L.R."/>
            <person name="Kiontke K."/>
            <person name="Gunsalus K."/>
            <person name="Fitch D.H."/>
            <person name="Piano F."/>
        </authorList>
    </citation>
    <scope>NUCLEOTIDE SEQUENCE [LARGE SCALE GENOMIC DNA]</scope>
    <source>
        <strain evidence="2">PF1309</strain>
    </source>
</reference>
<keyword evidence="3" id="KW-1185">Reference proteome</keyword>
<dbReference type="Proteomes" id="UP000218231">
    <property type="component" value="Unassembled WGS sequence"/>
</dbReference>
<comment type="caution">
    <text evidence="2">The sequence shown here is derived from an EMBL/GenBank/DDBJ whole genome shotgun (WGS) entry which is preliminary data.</text>
</comment>
<proteinExistence type="predicted"/>
<gene>
    <name evidence="2" type="ORF">WR25_13846</name>
</gene>
<accession>A0A2A2JYZ8</accession>
<feature type="compositionally biased region" description="Polar residues" evidence="1">
    <location>
        <begin position="9"/>
        <end position="25"/>
    </location>
</feature>